<gene>
    <name evidence="5" type="ORF">IV203_029241</name>
</gene>
<accession>A0A9K3LTY7</accession>
<dbReference type="EMBL" id="JAGRRH010000007">
    <property type="protein sequence ID" value="KAG7366571.1"/>
    <property type="molecule type" value="Genomic_DNA"/>
</dbReference>
<keyword evidence="2" id="KW-0808">Transferase</keyword>
<feature type="transmembrane region" description="Helical" evidence="4">
    <location>
        <begin position="39"/>
        <end position="61"/>
    </location>
</feature>
<dbReference type="PANTHER" id="PTHR13610">
    <property type="entry name" value="METHYLTRANSFERASE DOMAIN-CONTAINING PROTEIN"/>
    <property type="match status" value="1"/>
</dbReference>
<dbReference type="GO" id="GO:1905706">
    <property type="term" value="P:regulation of mitochondrial ATP synthesis coupled proton transport"/>
    <property type="evidence" value="ECO:0007669"/>
    <property type="project" value="TreeGrafter"/>
</dbReference>
<keyword evidence="4" id="KW-1133">Transmembrane helix</keyword>
<name>A0A9K3LTY7_9STRA</name>
<reference evidence="5" key="1">
    <citation type="journal article" date="2021" name="Sci. Rep.">
        <title>Diploid genomic architecture of Nitzschia inconspicua, an elite biomass production diatom.</title>
        <authorList>
            <person name="Oliver A."/>
            <person name="Podell S."/>
            <person name="Pinowska A."/>
            <person name="Traller J.C."/>
            <person name="Smith S.R."/>
            <person name="McClure R."/>
            <person name="Beliaev A."/>
            <person name="Bohutskyi P."/>
            <person name="Hill E.A."/>
            <person name="Rabines A."/>
            <person name="Zheng H."/>
            <person name="Allen L.Z."/>
            <person name="Kuo A."/>
            <person name="Grigoriev I.V."/>
            <person name="Allen A.E."/>
            <person name="Hazlebeck D."/>
            <person name="Allen E.E."/>
        </authorList>
    </citation>
    <scope>NUCLEOTIDE SEQUENCE</scope>
    <source>
        <strain evidence="5">Hildebrandi</strain>
    </source>
</reference>
<dbReference type="GO" id="GO:0005739">
    <property type="term" value="C:mitochondrion"/>
    <property type="evidence" value="ECO:0007669"/>
    <property type="project" value="TreeGrafter"/>
</dbReference>
<keyword evidence="6" id="KW-1185">Reference proteome</keyword>
<organism evidence="5 6">
    <name type="scientific">Nitzschia inconspicua</name>
    <dbReference type="NCBI Taxonomy" id="303405"/>
    <lineage>
        <taxon>Eukaryota</taxon>
        <taxon>Sar</taxon>
        <taxon>Stramenopiles</taxon>
        <taxon>Ochrophyta</taxon>
        <taxon>Bacillariophyta</taxon>
        <taxon>Bacillariophyceae</taxon>
        <taxon>Bacillariophycidae</taxon>
        <taxon>Bacillariales</taxon>
        <taxon>Bacillariaceae</taxon>
        <taxon>Nitzschia</taxon>
    </lineage>
</organism>
<protein>
    <submittedName>
        <fullName evidence="5">RNA methylase</fullName>
    </submittedName>
</protein>
<dbReference type="GO" id="GO:0016279">
    <property type="term" value="F:protein-lysine N-methyltransferase activity"/>
    <property type="evidence" value="ECO:0007669"/>
    <property type="project" value="InterPro"/>
</dbReference>
<keyword evidence="4" id="KW-0812">Transmembrane</keyword>
<evidence type="ECO:0000256" key="1">
    <source>
        <dbReference type="ARBA" id="ARBA00022603"/>
    </source>
</evidence>
<dbReference type="InterPro" id="IPR026170">
    <property type="entry name" value="FAM173A/B"/>
</dbReference>
<dbReference type="GO" id="GO:0032259">
    <property type="term" value="P:methylation"/>
    <property type="evidence" value="ECO:0007669"/>
    <property type="project" value="UniProtKB-KW"/>
</dbReference>
<dbReference type="Proteomes" id="UP000693970">
    <property type="component" value="Unassembled WGS sequence"/>
</dbReference>
<reference evidence="5" key="2">
    <citation type="submission" date="2021-04" db="EMBL/GenBank/DDBJ databases">
        <authorList>
            <person name="Podell S."/>
        </authorList>
    </citation>
    <scope>NUCLEOTIDE SEQUENCE</scope>
    <source>
        <strain evidence="5">Hildebrandi</strain>
    </source>
</reference>
<sequence length="250" mass="28176">MPTDADEDAQWRRVLMEELRQNVNGDNDSSMASNSNRSMVAAAGIVAGVSVLVGLQFPFLFPKSAPYMATPGPKIRHALKFLKKTRRRDSDKNPSQPPVFVDLGSGDGQAVYEAARLGYRAIGIEFNWTLWAISSMRRQLFWTRQEKALSSFLRQDFHSYNLKNADTIMIFAIPKTMPILGSKIQLECGPGTDILAYRFGIPLAIDNSDSDLSQDKPSRPLDESEQAVRLHADLIYDRADMRIYRTKFKV</sequence>
<keyword evidence="1 5" id="KW-0489">Methyltransferase</keyword>
<dbReference type="PANTHER" id="PTHR13610:SF9">
    <property type="entry name" value="FI06469P"/>
    <property type="match status" value="1"/>
</dbReference>
<evidence type="ECO:0000256" key="4">
    <source>
        <dbReference type="SAM" id="Phobius"/>
    </source>
</evidence>
<dbReference type="OrthoDB" id="192798at2759"/>
<keyword evidence="3" id="KW-0949">S-adenosyl-L-methionine</keyword>
<evidence type="ECO:0000313" key="6">
    <source>
        <dbReference type="Proteomes" id="UP000693970"/>
    </source>
</evidence>
<proteinExistence type="predicted"/>
<dbReference type="AlphaFoldDB" id="A0A9K3LTY7"/>
<comment type="caution">
    <text evidence="5">The sequence shown here is derived from an EMBL/GenBank/DDBJ whole genome shotgun (WGS) entry which is preliminary data.</text>
</comment>
<evidence type="ECO:0000256" key="2">
    <source>
        <dbReference type="ARBA" id="ARBA00022679"/>
    </source>
</evidence>
<keyword evidence="4" id="KW-0472">Membrane</keyword>
<evidence type="ECO:0000313" key="5">
    <source>
        <dbReference type="EMBL" id="KAG7366571.1"/>
    </source>
</evidence>
<evidence type="ECO:0000256" key="3">
    <source>
        <dbReference type="ARBA" id="ARBA00022691"/>
    </source>
</evidence>